<dbReference type="SUPFAM" id="SSF48452">
    <property type="entry name" value="TPR-like"/>
    <property type="match status" value="1"/>
</dbReference>
<dbReference type="OrthoDB" id="3213425at2"/>
<organism evidence="2 3">
    <name type="scientific">Actinoplanes regularis</name>
    <dbReference type="NCBI Taxonomy" id="52697"/>
    <lineage>
        <taxon>Bacteria</taxon>
        <taxon>Bacillati</taxon>
        <taxon>Actinomycetota</taxon>
        <taxon>Actinomycetes</taxon>
        <taxon>Micromonosporales</taxon>
        <taxon>Micromonosporaceae</taxon>
        <taxon>Actinoplanes</taxon>
    </lineage>
</organism>
<proteinExistence type="predicted"/>
<dbReference type="CDD" id="cd00093">
    <property type="entry name" value="HTH_XRE"/>
    <property type="match status" value="1"/>
</dbReference>
<gene>
    <name evidence="2" type="ORF">SAMN06264365_103409</name>
</gene>
<dbReference type="InterPro" id="IPR010982">
    <property type="entry name" value="Lambda_DNA-bd_dom_sf"/>
</dbReference>
<evidence type="ECO:0000313" key="3">
    <source>
        <dbReference type="Proteomes" id="UP000198415"/>
    </source>
</evidence>
<accession>A0A238XHD5</accession>
<dbReference type="GO" id="GO:0003677">
    <property type="term" value="F:DNA binding"/>
    <property type="evidence" value="ECO:0007669"/>
    <property type="project" value="InterPro"/>
</dbReference>
<dbReference type="Gene3D" id="1.10.260.40">
    <property type="entry name" value="lambda repressor-like DNA-binding domains"/>
    <property type="match status" value="1"/>
</dbReference>
<feature type="domain" description="HTH cro/C1-type" evidence="1">
    <location>
        <begin position="11"/>
        <end position="65"/>
    </location>
</feature>
<dbReference type="Proteomes" id="UP000198415">
    <property type="component" value="Unassembled WGS sequence"/>
</dbReference>
<dbReference type="Gene3D" id="1.25.40.10">
    <property type="entry name" value="Tetratricopeptide repeat domain"/>
    <property type="match status" value="1"/>
</dbReference>
<evidence type="ECO:0000259" key="1">
    <source>
        <dbReference type="PROSITE" id="PS50943"/>
    </source>
</evidence>
<sequence>MAERESFKDALRRIREARGLSLRALSRIAPLDAGHLSKIENGRRAPTLDVAKALDRALQSKGELITLAHLERSERVRRALPFDPMRRRSLLALGVTATAIASTGPVNTPRSAKIGIADARELQDAAAWLYGLDYQHGGATLWRAAKAAAQDGHDMLENGLYGDVVEQQIIKATSRVEMCAGWLAFDAGRHDLARSCYTEALALARQVGDAEVEVHALSNLAFQSNVLGRPREAMRFIEGAVRADSAPHGQAFLSAIPHLRRSVALSLSNDKTGHEKAIGAARKVLDRDHDKPAEEWCSFLSAAELDGVEGTCLVELRQPKRAGILLERAIRGLDLNYARNRALYRVRLARARLDSKLADGAAEAAVAALDDLDNQVASWRVESELATVVTRLTEFPHEGSVRDFLDRYHARK</sequence>
<evidence type="ECO:0000313" key="2">
    <source>
        <dbReference type="EMBL" id="SNR57754.1"/>
    </source>
</evidence>
<dbReference type="SUPFAM" id="SSF47413">
    <property type="entry name" value="lambda repressor-like DNA-binding domains"/>
    <property type="match status" value="1"/>
</dbReference>
<reference evidence="2 3" key="1">
    <citation type="submission" date="2017-06" db="EMBL/GenBank/DDBJ databases">
        <authorList>
            <person name="Kim H.J."/>
            <person name="Triplett B.A."/>
        </authorList>
    </citation>
    <scope>NUCLEOTIDE SEQUENCE [LARGE SCALE GENOMIC DNA]</scope>
    <source>
        <strain evidence="2 3">DSM 43151</strain>
    </source>
</reference>
<dbReference type="InterPro" id="IPR001387">
    <property type="entry name" value="Cro/C1-type_HTH"/>
</dbReference>
<keyword evidence="3" id="KW-1185">Reference proteome</keyword>
<dbReference type="Pfam" id="PF13560">
    <property type="entry name" value="HTH_31"/>
    <property type="match status" value="1"/>
</dbReference>
<dbReference type="EMBL" id="FZNR01000003">
    <property type="protein sequence ID" value="SNR57754.1"/>
    <property type="molecule type" value="Genomic_DNA"/>
</dbReference>
<dbReference type="PROSITE" id="PS50943">
    <property type="entry name" value="HTH_CROC1"/>
    <property type="match status" value="1"/>
</dbReference>
<dbReference type="SMART" id="SM00530">
    <property type="entry name" value="HTH_XRE"/>
    <property type="match status" value="1"/>
</dbReference>
<dbReference type="InterPro" id="IPR011990">
    <property type="entry name" value="TPR-like_helical_dom_sf"/>
</dbReference>
<protein>
    <submittedName>
        <fullName evidence="2">Helix-turn-helix</fullName>
    </submittedName>
</protein>
<name>A0A238XHD5_9ACTN</name>
<dbReference type="AlphaFoldDB" id="A0A238XHD5"/>